<name>A0A1I6AT15_HYMAR</name>
<dbReference type="InterPro" id="IPR023753">
    <property type="entry name" value="FAD/NAD-binding_dom"/>
</dbReference>
<dbReference type="RefSeq" id="WP_092677265.1">
    <property type="nucleotide sequence ID" value="NZ_FOXS01000006.1"/>
</dbReference>
<dbReference type="Pfam" id="PF07992">
    <property type="entry name" value="Pyr_redox_2"/>
    <property type="match status" value="1"/>
</dbReference>
<dbReference type="InterPro" id="IPR050097">
    <property type="entry name" value="Ferredoxin-NADP_redctase_2"/>
</dbReference>
<gene>
    <name evidence="4" type="ORF">SAMN04515668_3869</name>
</gene>
<dbReference type="STRING" id="1227077.SAMN04515668_3869"/>
<organism evidence="4 5">
    <name type="scientific">Hymenobacter arizonensis</name>
    <name type="common">Siccationidurans arizonensis</name>
    <dbReference type="NCBI Taxonomy" id="1227077"/>
    <lineage>
        <taxon>Bacteria</taxon>
        <taxon>Pseudomonadati</taxon>
        <taxon>Bacteroidota</taxon>
        <taxon>Cytophagia</taxon>
        <taxon>Cytophagales</taxon>
        <taxon>Hymenobacteraceae</taxon>
        <taxon>Hymenobacter</taxon>
    </lineage>
</organism>
<keyword evidence="5" id="KW-1185">Reference proteome</keyword>
<dbReference type="OrthoDB" id="9806179at2"/>
<dbReference type="Proteomes" id="UP000199029">
    <property type="component" value="Unassembled WGS sequence"/>
</dbReference>
<keyword evidence="2" id="KW-0560">Oxidoreductase</keyword>
<protein>
    <submittedName>
        <fullName evidence="4">Thioredoxin reductase</fullName>
    </submittedName>
</protein>
<dbReference type="PANTHER" id="PTHR48105">
    <property type="entry name" value="THIOREDOXIN REDUCTASE 1-RELATED-RELATED"/>
    <property type="match status" value="1"/>
</dbReference>
<dbReference type="PRINTS" id="PR00368">
    <property type="entry name" value="FADPNR"/>
</dbReference>
<evidence type="ECO:0000313" key="5">
    <source>
        <dbReference type="Proteomes" id="UP000199029"/>
    </source>
</evidence>
<proteinExistence type="predicted"/>
<accession>A0A1I6AT15</accession>
<sequence>MSSSLDFDFIIVGGSYAGLSAAMAMGRARCRVLVLDAGEPRNRTTPHAHNLLLHDGDTPAALAARARQQVAAYPTVQLLQARATSAEKLPDGTFRVSTAAHGAFAAPTLLLATGLRDELPPLPGFAECWGTSIIHCPFCHGYEVADQPTGLWMNGEMVGHMVAMLLNWTQELTVFTNGPATFSDDVRTLLSQHGVGLEETPVATLLHTGAQLEGLGLVDGRALPLRVLYGKVAWHQSSDLPAQLGCELDEVSLLRVDEHNQTTVPGVYALGDNCTMMHQLANAIGVGNRLGGVLSRNLILGRTLPELA</sequence>
<dbReference type="EMBL" id="FOXS01000006">
    <property type="protein sequence ID" value="SFQ71851.1"/>
    <property type="molecule type" value="Genomic_DNA"/>
</dbReference>
<feature type="domain" description="FAD/NAD(P)-binding" evidence="3">
    <location>
        <begin position="7"/>
        <end position="284"/>
    </location>
</feature>
<dbReference type="AlphaFoldDB" id="A0A1I6AT15"/>
<keyword evidence="1" id="KW-0285">Flavoprotein</keyword>
<evidence type="ECO:0000256" key="2">
    <source>
        <dbReference type="ARBA" id="ARBA00023002"/>
    </source>
</evidence>
<dbReference type="Gene3D" id="3.50.50.60">
    <property type="entry name" value="FAD/NAD(P)-binding domain"/>
    <property type="match status" value="2"/>
</dbReference>
<dbReference type="InterPro" id="IPR036188">
    <property type="entry name" value="FAD/NAD-bd_sf"/>
</dbReference>
<dbReference type="PRINTS" id="PR00469">
    <property type="entry name" value="PNDRDTASEII"/>
</dbReference>
<dbReference type="SUPFAM" id="SSF51905">
    <property type="entry name" value="FAD/NAD(P)-binding domain"/>
    <property type="match status" value="1"/>
</dbReference>
<evidence type="ECO:0000259" key="3">
    <source>
        <dbReference type="Pfam" id="PF07992"/>
    </source>
</evidence>
<evidence type="ECO:0000313" key="4">
    <source>
        <dbReference type="EMBL" id="SFQ71851.1"/>
    </source>
</evidence>
<reference evidence="5" key="1">
    <citation type="submission" date="2016-10" db="EMBL/GenBank/DDBJ databases">
        <authorList>
            <person name="Varghese N."/>
            <person name="Submissions S."/>
        </authorList>
    </citation>
    <scope>NUCLEOTIDE SEQUENCE [LARGE SCALE GENOMIC DNA]</scope>
    <source>
        <strain evidence="5">OR362-8,ATCC BAA-1266,JCM 13504</strain>
    </source>
</reference>
<dbReference type="GO" id="GO:0016491">
    <property type="term" value="F:oxidoreductase activity"/>
    <property type="evidence" value="ECO:0007669"/>
    <property type="project" value="UniProtKB-KW"/>
</dbReference>
<evidence type="ECO:0000256" key="1">
    <source>
        <dbReference type="ARBA" id="ARBA00022630"/>
    </source>
</evidence>